<keyword evidence="2" id="KW-1185">Reference proteome</keyword>
<dbReference type="EMBL" id="BGZK01000116">
    <property type="protein sequence ID" value="GBP20232.1"/>
    <property type="molecule type" value="Genomic_DNA"/>
</dbReference>
<evidence type="ECO:0000313" key="1">
    <source>
        <dbReference type="EMBL" id="GBP20232.1"/>
    </source>
</evidence>
<dbReference type="AlphaFoldDB" id="A0A4C1U1P5"/>
<comment type="caution">
    <text evidence="1">The sequence shown here is derived from an EMBL/GenBank/DDBJ whole genome shotgun (WGS) entry which is preliminary data.</text>
</comment>
<proteinExistence type="predicted"/>
<gene>
    <name evidence="1" type="ORF">EVAR_82105_1</name>
</gene>
<reference evidence="1 2" key="1">
    <citation type="journal article" date="2019" name="Commun. Biol.">
        <title>The bagworm genome reveals a unique fibroin gene that provides high tensile strength.</title>
        <authorList>
            <person name="Kono N."/>
            <person name="Nakamura H."/>
            <person name="Ohtoshi R."/>
            <person name="Tomita M."/>
            <person name="Numata K."/>
            <person name="Arakawa K."/>
        </authorList>
    </citation>
    <scope>NUCLEOTIDE SEQUENCE [LARGE SCALE GENOMIC DNA]</scope>
</reference>
<accession>A0A4C1U1P5</accession>
<sequence>MVPNFKLAGPIDLEKICWDRRTHRQTPNDVFAMVEPYLATEQKWNDSIMSESSGGSFPPALPHTPSINLSSIKYHIPSQEASNALMTPLGLRSSIGGDSHLPSDGAPARVPFKYVTKMWSCFIDSCLNRHTIRHQCLMRSSSQQTTDGCILEFIL</sequence>
<name>A0A4C1U1P5_EUMVA</name>
<organism evidence="1 2">
    <name type="scientific">Eumeta variegata</name>
    <name type="common">Bagworm moth</name>
    <name type="synonym">Eumeta japonica</name>
    <dbReference type="NCBI Taxonomy" id="151549"/>
    <lineage>
        <taxon>Eukaryota</taxon>
        <taxon>Metazoa</taxon>
        <taxon>Ecdysozoa</taxon>
        <taxon>Arthropoda</taxon>
        <taxon>Hexapoda</taxon>
        <taxon>Insecta</taxon>
        <taxon>Pterygota</taxon>
        <taxon>Neoptera</taxon>
        <taxon>Endopterygota</taxon>
        <taxon>Lepidoptera</taxon>
        <taxon>Glossata</taxon>
        <taxon>Ditrysia</taxon>
        <taxon>Tineoidea</taxon>
        <taxon>Psychidae</taxon>
        <taxon>Oiketicinae</taxon>
        <taxon>Eumeta</taxon>
    </lineage>
</organism>
<dbReference type="Proteomes" id="UP000299102">
    <property type="component" value="Unassembled WGS sequence"/>
</dbReference>
<evidence type="ECO:0000313" key="2">
    <source>
        <dbReference type="Proteomes" id="UP000299102"/>
    </source>
</evidence>
<protein>
    <submittedName>
        <fullName evidence="1">Uncharacterized protein</fullName>
    </submittedName>
</protein>